<sequence length="81" mass="9056">MFNFFYQGIACASVVPNTPEDRRGLANRIFRGLAPVLARIKALKSTNRPLYRVIKWSVNILLLLLLLALVVGVVHVLGRLV</sequence>
<keyword evidence="3" id="KW-1185">Reference proteome</keyword>
<keyword evidence="1" id="KW-0812">Transmembrane</keyword>
<dbReference type="Proteomes" id="UP000253324">
    <property type="component" value="Unassembled WGS sequence"/>
</dbReference>
<dbReference type="EMBL" id="QPJM01000001">
    <property type="protein sequence ID" value="RCW87871.1"/>
    <property type="molecule type" value="Genomic_DNA"/>
</dbReference>
<name>A0A368Z646_9HYPH</name>
<comment type="caution">
    <text evidence="2">The sequence shown here is derived from an EMBL/GenBank/DDBJ whole genome shotgun (WGS) entry which is preliminary data.</text>
</comment>
<evidence type="ECO:0000313" key="2">
    <source>
        <dbReference type="EMBL" id="RCW87871.1"/>
    </source>
</evidence>
<organism evidence="2 3">
    <name type="scientific">Phyllobacterium bourgognense</name>
    <dbReference type="NCBI Taxonomy" id="314236"/>
    <lineage>
        <taxon>Bacteria</taxon>
        <taxon>Pseudomonadati</taxon>
        <taxon>Pseudomonadota</taxon>
        <taxon>Alphaproteobacteria</taxon>
        <taxon>Hyphomicrobiales</taxon>
        <taxon>Phyllobacteriaceae</taxon>
        <taxon>Phyllobacterium</taxon>
    </lineage>
</organism>
<evidence type="ECO:0000313" key="3">
    <source>
        <dbReference type="Proteomes" id="UP000253324"/>
    </source>
</evidence>
<feature type="transmembrane region" description="Helical" evidence="1">
    <location>
        <begin position="58"/>
        <end position="78"/>
    </location>
</feature>
<evidence type="ECO:0000256" key="1">
    <source>
        <dbReference type="SAM" id="Phobius"/>
    </source>
</evidence>
<gene>
    <name evidence="2" type="ORF">C7476_101640</name>
</gene>
<keyword evidence="1" id="KW-0472">Membrane</keyword>
<protein>
    <submittedName>
        <fullName evidence="2">Uncharacterized protein</fullName>
    </submittedName>
</protein>
<accession>A0A368Z646</accession>
<dbReference type="AlphaFoldDB" id="A0A368Z646"/>
<reference evidence="2 3" key="1">
    <citation type="submission" date="2018-07" db="EMBL/GenBank/DDBJ databases">
        <title>Genomic Encyclopedia of Type Strains, Phase III (KMG-III): the genomes of soil and plant-associated and newly described type strains.</title>
        <authorList>
            <person name="Whitman W."/>
        </authorList>
    </citation>
    <scope>NUCLEOTIDE SEQUENCE [LARGE SCALE GENOMIC DNA]</scope>
    <source>
        <strain evidence="2 3">31-25a</strain>
    </source>
</reference>
<proteinExistence type="predicted"/>
<keyword evidence="1" id="KW-1133">Transmembrane helix</keyword>